<dbReference type="AlphaFoldDB" id="A0A3P6S5Y8"/>
<reference evidence="2 3" key="1">
    <citation type="submission" date="2018-11" db="EMBL/GenBank/DDBJ databases">
        <authorList>
            <consortium name="Pathogen Informatics"/>
        </authorList>
    </citation>
    <scope>NUCLEOTIDE SEQUENCE [LARGE SCALE GENOMIC DNA]</scope>
</reference>
<proteinExistence type="predicted"/>
<sequence length="95" mass="10949">MLETVGGGFNIGACSSSPHHHVFVWHDSSFQLIQLRRVEQIQNEEEDKISMYLICAGVGCVVVAALLLIIYIYLQRSREKRLIELAENKHRRKVR</sequence>
<dbReference type="Proteomes" id="UP000271889">
    <property type="component" value="Unassembled WGS sequence"/>
</dbReference>
<keyword evidence="1" id="KW-0472">Membrane</keyword>
<evidence type="ECO:0000313" key="2">
    <source>
        <dbReference type="EMBL" id="VDK62205.1"/>
    </source>
</evidence>
<protein>
    <submittedName>
        <fullName evidence="2">Uncharacterized protein</fullName>
    </submittedName>
</protein>
<feature type="transmembrane region" description="Helical" evidence="1">
    <location>
        <begin position="49"/>
        <end position="74"/>
    </location>
</feature>
<evidence type="ECO:0000256" key="1">
    <source>
        <dbReference type="SAM" id="Phobius"/>
    </source>
</evidence>
<keyword evidence="1" id="KW-0812">Transmembrane</keyword>
<gene>
    <name evidence="2" type="ORF">CGOC_LOCUS5450</name>
</gene>
<keyword evidence="3" id="KW-1185">Reference proteome</keyword>
<keyword evidence="1" id="KW-1133">Transmembrane helix</keyword>
<dbReference type="EMBL" id="UYRV01016587">
    <property type="protein sequence ID" value="VDK62205.1"/>
    <property type="molecule type" value="Genomic_DNA"/>
</dbReference>
<organism evidence="2 3">
    <name type="scientific">Cylicostephanus goldi</name>
    <name type="common">Nematode worm</name>
    <dbReference type="NCBI Taxonomy" id="71465"/>
    <lineage>
        <taxon>Eukaryota</taxon>
        <taxon>Metazoa</taxon>
        <taxon>Ecdysozoa</taxon>
        <taxon>Nematoda</taxon>
        <taxon>Chromadorea</taxon>
        <taxon>Rhabditida</taxon>
        <taxon>Rhabditina</taxon>
        <taxon>Rhabditomorpha</taxon>
        <taxon>Strongyloidea</taxon>
        <taxon>Strongylidae</taxon>
        <taxon>Cylicostephanus</taxon>
    </lineage>
</organism>
<name>A0A3P6S5Y8_CYLGO</name>
<accession>A0A3P6S5Y8</accession>
<evidence type="ECO:0000313" key="3">
    <source>
        <dbReference type="Proteomes" id="UP000271889"/>
    </source>
</evidence>